<dbReference type="Pfam" id="PF13884">
    <property type="entry name" value="Peptidase_S74"/>
    <property type="match status" value="1"/>
</dbReference>
<proteinExistence type="predicted"/>
<evidence type="ECO:0000313" key="2">
    <source>
        <dbReference type="EMBL" id="NWL47194.1"/>
    </source>
</evidence>
<dbReference type="Proteomes" id="UP000704738">
    <property type="component" value="Unassembled WGS sequence"/>
</dbReference>
<accession>A0ABD6N1Z0</accession>
<dbReference type="SUPFAM" id="SSF51126">
    <property type="entry name" value="Pectin lyase-like"/>
    <property type="match status" value="1"/>
</dbReference>
<dbReference type="InterPro" id="IPR036388">
    <property type="entry name" value="WH-like_DNA-bd_sf"/>
</dbReference>
<dbReference type="Gene3D" id="2.160.20.10">
    <property type="entry name" value="Single-stranded right-handed beta-helix, Pectin lyase-like"/>
    <property type="match status" value="1"/>
</dbReference>
<dbReference type="AlphaFoldDB" id="A0ABD6N1Z0"/>
<sequence length="877" mass="95585">MTDISSLEASAAKLSEAAQRSKDAAEVQHKYVHGDENTDVQTESGLVPSLAKQVRLVWERLAELGMGIFQASGLGAILRTFQEKMRDTVSVKDFGAVGDGEAEDTVPFVRAGPGAYRPKGTYKVDPTQVDIHTYRGPGSILALGQLFKRSTDDLLSRALVQRLGGVPQFGFVAPDGSDSQIYPGAGNATQGIAWLLHNGVEKLYITQRVSGASWGADERVIFSEWRWLGNGGSMSVVAFTEPLSVGHGSDLSVLLEEGEIWLYTTAGNAGSFEGGTSLGGKGFSKVKWRGAATSQADVQRFEVFGNPGDGTRLYWPQRASVCATNDGKHIILVATSNEGTGRFFFLYDRAEVEAAGIDARHVAPTLGPVPFERAPGEFGATLQGMTSDGKHLYTVWGAGAPRAARTIQIYDMSGRLRRSLPYAGPAALYTEDQLMGITANGIPVSFEPEGICLRGDELLTLAIDAWKVPGDVVPSDGFNWASMNTTPTAGKAPTTRANWVVTKLPANKAYASDTLFVAGAYLRRDKRIMRIKVPSREAGEVKLQAASTDPTTGTIKEYFSGTDIAYNAENGSFTIAKFYEALGRYKKFLELNYDNNLNLFSTAVDELNTRWVSIKSAWGSAMYGLQLRSSGGQTAQGAWMDLHANDCPSTPSEAVLASGAISVGVRLRNATTTALVATTEGLIYYGSQFIRATTDNVVALGRSLNRFSVVWAGTGVINTSDARLKTPVEPFSLAHLRAGIRLVDELGLYRWLQKVEEEQEGGDVARYHAGQTVQRAIEIFREEGVDPFQLAAVCYDKWDEHYEVLEPALYDDNKVLIQPEIVQLVPAGDRYSFRDHQLAYLLMAAMAWRQRTTIEQQQEIIQVQQEMLRRLEALEAA</sequence>
<dbReference type="InterPro" id="IPR030392">
    <property type="entry name" value="S74_ICA"/>
</dbReference>
<dbReference type="CDD" id="cd10144">
    <property type="entry name" value="Peptidase_S74_CIMCD"/>
    <property type="match status" value="1"/>
</dbReference>
<dbReference type="RefSeq" id="WP_179052997.1">
    <property type="nucleotide sequence ID" value="NZ_QJRE01000112.1"/>
</dbReference>
<gene>
    <name evidence="2" type="ORF">DM819_15365</name>
</gene>
<dbReference type="InterPro" id="IPR012334">
    <property type="entry name" value="Pectin_lyas_fold"/>
</dbReference>
<dbReference type="Gene3D" id="1.10.10.10">
    <property type="entry name" value="Winged helix-like DNA-binding domain superfamily/Winged helix DNA-binding domain"/>
    <property type="match status" value="1"/>
</dbReference>
<name>A0ABD6N1Z0_9PSED</name>
<dbReference type="InterPro" id="IPR011050">
    <property type="entry name" value="Pectin_lyase_fold/virulence"/>
</dbReference>
<organism evidence="2 3">
    <name type="scientific">Pseudomonas hunanensis</name>
    <dbReference type="NCBI Taxonomy" id="1247546"/>
    <lineage>
        <taxon>Bacteria</taxon>
        <taxon>Pseudomonadati</taxon>
        <taxon>Pseudomonadota</taxon>
        <taxon>Gammaproteobacteria</taxon>
        <taxon>Pseudomonadales</taxon>
        <taxon>Pseudomonadaceae</taxon>
        <taxon>Pseudomonas</taxon>
    </lineage>
</organism>
<feature type="domain" description="Peptidase S74" evidence="1">
    <location>
        <begin position="720"/>
        <end position="861"/>
    </location>
</feature>
<protein>
    <submittedName>
        <fullName evidence="2">Head-binding protein</fullName>
    </submittedName>
</protein>
<dbReference type="EMBL" id="QJRE01000112">
    <property type="protein sequence ID" value="NWL47194.1"/>
    <property type="molecule type" value="Genomic_DNA"/>
</dbReference>
<dbReference type="PROSITE" id="PS51688">
    <property type="entry name" value="ICA"/>
    <property type="match status" value="1"/>
</dbReference>
<evidence type="ECO:0000259" key="1">
    <source>
        <dbReference type="PROSITE" id="PS51688"/>
    </source>
</evidence>
<reference evidence="2 3" key="1">
    <citation type="submission" date="2018-06" db="EMBL/GenBank/DDBJ databases">
        <title>Bacteria isolated from soil of Wuhan.</title>
        <authorList>
            <person name="Xiang W."/>
            <person name="Huang C."/>
        </authorList>
    </citation>
    <scope>NUCLEOTIDE SEQUENCE [LARGE SCALE GENOMIC DNA]</scope>
    <source>
        <strain evidence="3">xwS4</strain>
    </source>
</reference>
<evidence type="ECO:0000313" key="3">
    <source>
        <dbReference type="Proteomes" id="UP000704738"/>
    </source>
</evidence>
<comment type="caution">
    <text evidence="2">The sequence shown here is derived from an EMBL/GenBank/DDBJ whole genome shotgun (WGS) entry which is preliminary data.</text>
</comment>